<keyword evidence="1" id="KW-0732">Signal</keyword>
<dbReference type="Proteomes" id="UP000756132">
    <property type="component" value="Chromosome 5"/>
</dbReference>
<protein>
    <recommendedName>
        <fullName evidence="2">Endonuclease/exonuclease/phosphatase domain-containing protein</fullName>
    </recommendedName>
</protein>
<organism evidence="3 4">
    <name type="scientific">Passalora fulva</name>
    <name type="common">Tomato leaf mold</name>
    <name type="synonym">Cladosporium fulvum</name>
    <dbReference type="NCBI Taxonomy" id="5499"/>
    <lineage>
        <taxon>Eukaryota</taxon>
        <taxon>Fungi</taxon>
        <taxon>Dikarya</taxon>
        <taxon>Ascomycota</taxon>
        <taxon>Pezizomycotina</taxon>
        <taxon>Dothideomycetes</taxon>
        <taxon>Dothideomycetidae</taxon>
        <taxon>Mycosphaerellales</taxon>
        <taxon>Mycosphaerellaceae</taxon>
        <taxon>Fulvia</taxon>
    </lineage>
</organism>
<reference evidence="3" key="2">
    <citation type="journal article" date="2022" name="Microb. Genom.">
        <title>A chromosome-scale genome assembly of the tomato pathogen Cladosporium fulvum reveals a compartmentalized genome architecture and the presence of a dispensable chromosome.</title>
        <authorList>
            <person name="Zaccaron A.Z."/>
            <person name="Chen L.H."/>
            <person name="Samaras A."/>
            <person name="Stergiopoulos I."/>
        </authorList>
    </citation>
    <scope>NUCLEOTIDE SEQUENCE</scope>
    <source>
        <strain evidence="3">Race5_Kim</strain>
    </source>
</reference>
<feature type="signal peptide" evidence="1">
    <location>
        <begin position="1"/>
        <end position="19"/>
    </location>
</feature>
<proteinExistence type="predicted"/>
<evidence type="ECO:0000313" key="3">
    <source>
        <dbReference type="EMBL" id="UJO18402.1"/>
    </source>
</evidence>
<dbReference type="Gene3D" id="3.60.10.10">
    <property type="entry name" value="Endonuclease/exonuclease/phosphatase"/>
    <property type="match status" value="1"/>
</dbReference>
<sequence>MWARSCLTALFFLSSSVLAAPSQTTVERQTGTLSQDPAGQALTFEYTTSHPFDTYWIGLYHASGGGPANEEYVAPSLVWSYAPGTPGTVTLSDDALEPGDYQAFFLAQDRYEWLAEPVNVTIEAPAADIDFPVESATLHNARQGDKYTANIAGLVLGQSQDTVIFTKVSGEDGINVSQDGLITGTPSSTSQVPAELTISATASNGSNNTIRLTIPVRLKPQRLVSDLKVMSYNLWHGGAQQLRFLLDSGAYVVAQQEASPDHAKRLGQALGWHHYQSSGSVGVISRYPIIEKYGQISASGGVRIDLNGGRDDDPVEINVWSAHLGYTPYGPYNFCFDNMTKEEVLAREAESGRIPQITAILDGIQSQLQEADRVPVILAGDFNAPSHLEWVPSLQEKNCDNDSLDWPTSILPTEHGLIDSFRVAHPDPAREQATTWSPVFPKHNGATGRDEPQDRIDFVYHTEDRLRVIGSEHLIVGDPAPSPGHKENEWTSDHAAVLTHYELL</sequence>
<dbReference type="InterPro" id="IPR005135">
    <property type="entry name" value="Endo/exonuclease/phosphatase"/>
</dbReference>
<dbReference type="Pfam" id="PF03372">
    <property type="entry name" value="Exo_endo_phos"/>
    <property type="match status" value="1"/>
</dbReference>
<feature type="domain" description="Endonuclease/exonuclease/phosphatase" evidence="2">
    <location>
        <begin position="230"/>
        <end position="494"/>
    </location>
</feature>
<evidence type="ECO:0000256" key="1">
    <source>
        <dbReference type="SAM" id="SignalP"/>
    </source>
</evidence>
<dbReference type="KEGG" id="ffu:CLAFUR5_05949"/>
<dbReference type="GeneID" id="71985827"/>
<dbReference type="GO" id="GO:0003824">
    <property type="term" value="F:catalytic activity"/>
    <property type="evidence" value="ECO:0007669"/>
    <property type="project" value="InterPro"/>
</dbReference>
<evidence type="ECO:0000313" key="4">
    <source>
        <dbReference type="Proteomes" id="UP000756132"/>
    </source>
</evidence>
<dbReference type="InterPro" id="IPR036691">
    <property type="entry name" value="Endo/exonu/phosph_ase_sf"/>
</dbReference>
<feature type="chain" id="PRO_5040339533" description="Endonuclease/exonuclease/phosphatase domain-containing protein" evidence="1">
    <location>
        <begin position="20"/>
        <end position="504"/>
    </location>
</feature>
<dbReference type="OrthoDB" id="276515at2759"/>
<evidence type="ECO:0000259" key="2">
    <source>
        <dbReference type="Pfam" id="PF03372"/>
    </source>
</evidence>
<dbReference type="PANTHER" id="PTHR41349">
    <property type="match status" value="1"/>
</dbReference>
<accession>A0A9Q8LJ86</accession>
<gene>
    <name evidence="3" type="ORF">CLAFUR5_05949</name>
</gene>
<dbReference type="RefSeq" id="XP_047762768.1">
    <property type="nucleotide sequence ID" value="XM_047905097.1"/>
</dbReference>
<reference evidence="3" key="1">
    <citation type="submission" date="2021-12" db="EMBL/GenBank/DDBJ databases">
        <authorList>
            <person name="Zaccaron A."/>
            <person name="Stergiopoulos I."/>
        </authorList>
    </citation>
    <scope>NUCLEOTIDE SEQUENCE</scope>
    <source>
        <strain evidence="3">Race5_Kim</strain>
    </source>
</reference>
<dbReference type="SUPFAM" id="SSF56219">
    <property type="entry name" value="DNase I-like"/>
    <property type="match status" value="1"/>
</dbReference>
<name>A0A9Q8LJ86_PASFU</name>
<dbReference type="PANTHER" id="PTHR41349:SF1">
    <property type="entry name" value="PROTEIN CBG08683"/>
    <property type="match status" value="1"/>
</dbReference>
<dbReference type="EMBL" id="CP090167">
    <property type="protein sequence ID" value="UJO18402.1"/>
    <property type="molecule type" value="Genomic_DNA"/>
</dbReference>
<dbReference type="AlphaFoldDB" id="A0A9Q8LJ86"/>
<keyword evidence="4" id="KW-1185">Reference proteome</keyword>